<dbReference type="InterPro" id="IPR038375">
    <property type="entry name" value="NDUFAF7_sf"/>
</dbReference>
<gene>
    <name evidence="8" type="ORF">PPERSA_11204</name>
</gene>
<accession>A0A0V0QZC0</accession>
<dbReference type="Proteomes" id="UP000054937">
    <property type="component" value="Unassembled WGS sequence"/>
</dbReference>
<dbReference type="InParanoid" id="A0A0V0QZC0"/>
<dbReference type="PANTHER" id="PTHR12049">
    <property type="entry name" value="PROTEIN ARGININE METHYLTRANSFERASE NDUFAF7, MITOCHONDRIAL"/>
    <property type="match status" value="1"/>
</dbReference>
<proteinExistence type="inferred from homology"/>
<dbReference type="GO" id="GO:0005739">
    <property type="term" value="C:mitochondrion"/>
    <property type="evidence" value="ECO:0007669"/>
    <property type="project" value="UniProtKB-SubCell"/>
</dbReference>
<dbReference type="InterPro" id="IPR029063">
    <property type="entry name" value="SAM-dependent_MTases_sf"/>
</dbReference>
<evidence type="ECO:0000256" key="5">
    <source>
        <dbReference type="ARBA" id="ARBA00023128"/>
    </source>
</evidence>
<protein>
    <recommendedName>
        <fullName evidence="7">Protein arginine methyltransferase NDUFAF7</fullName>
        <ecNumber evidence="7">2.1.1.320</ecNumber>
    </recommendedName>
</protein>
<keyword evidence="4 7" id="KW-0808">Transferase</keyword>
<keyword evidence="9" id="KW-1185">Reference proteome</keyword>
<sequence length="499" mass="57329">MITKNFSRLIRNFSKYNEHVNVEVKKPPIATKADLSDINKKDLPLVKILQDEILDKGPITFSRYWDVALGHKEHGYYMKRDVFNTKGDFITSVEISQMFGEILGIWVINLLQSIKAIDLSDQNPQIDKKRFSLLEFGPGRGTLMCDILKVLHQFDLLKGIEINFVEMSPFLKKLQQEQVMKVLEDRGIYLTYDNYNEQNTENNEQEVQILSNEDPDNYVKVRWFSTYEQMMYEDFGQYSLNPDGNPLDSKLNEKARKFQPAPIAVIAHEFFDALPANIFQYVEGKGWREKLVNIAHGNQEGKQFEFFTADLENDNVKKILNPQKSFEGKEQDVKDGDTFEIQPKSAVIANAVSELIEKLNGGALFIDYGENHAFSDSIRGIRKHMFVPQEELLEYPGELDISAYVNFAHIQAAANQVPGITTAGPMPQGLFLESMGMNTRLENLLKLSNKQTAKRLESEYLRLVSPEEMGQVYKCFYIGKKINGDMFPFMSENAGNYYY</sequence>
<evidence type="ECO:0000313" key="8">
    <source>
        <dbReference type="EMBL" id="KRX07655.1"/>
    </source>
</evidence>
<dbReference type="InterPro" id="IPR003788">
    <property type="entry name" value="NDUFAF7"/>
</dbReference>
<evidence type="ECO:0000256" key="6">
    <source>
        <dbReference type="ARBA" id="ARBA00048612"/>
    </source>
</evidence>
<evidence type="ECO:0000256" key="3">
    <source>
        <dbReference type="ARBA" id="ARBA00022603"/>
    </source>
</evidence>
<dbReference type="AlphaFoldDB" id="A0A0V0QZC0"/>
<dbReference type="EC" id="2.1.1.320" evidence="7"/>
<dbReference type="OMA" id="TYKHSIT"/>
<dbReference type="GO" id="GO:0032259">
    <property type="term" value="P:methylation"/>
    <property type="evidence" value="ECO:0007669"/>
    <property type="project" value="UniProtKB-KW"/>
</dbReference>
<dbReference type="Gene3D" id="3.40.50.12710">
    <property type="match status" value="1"/>
</dbReference>
<evidence type="ECO:0000256" key="2">
    <source>
        <dbReference type="ARBA" id="ARBA00005891"/>
    </source>
</evidence>
<dbReference type="Pfam" id="PF02636">
    <property type="entry name" value="Methyltransf_28"/>
    <property type="match status" value="1"/>
</dbReference>
<evidence type="ECO:0000256" key="7">
    <source>
        <dbReference type="RuleBase" id="RU364114"/>
    </source>
</evidence>
<comment type="subcellular location">
    <subcellularLocation>
        <location evidence="1 7">Mitochondrion</location>
    </subcellularLocation>
</comment>
<organism evidence="8 9">
    <name type="scientific">Pseudocohnilembus persalinus</name>
    <name type="common">Ciliate</name>
    <dbReference type="NCBI Taxonomy" id="266149"/>
    <lineage>
        <taxon>Eukaryota</taxon>
        <taxon>Sar</taxon>
        <taxon>Alveolata</taxon>
        <taxon>Ciliophora</taxon>
        <taxon>Intramacronucleata</taxon>
        <taxon>Oligohymenophorea</taxon>
        <taxon>Scuticociliatia</taxon>
        <taxon>Philasterida</taxon>
        <taxon>Pseudocohnilembidae</taxon>
        <taxon>Pseudocohnilembus</taxon>
    </lineage>
</organism>
<name>A0A0V0QZC0_PSEPJ</name>
<keyword evidence="3 7" id="KW-0489">Methyltransferase</keyword>
<dbReference type="GO" id="GO:0032981">
    <property type="term" value="P:mitochondrial respiratory chain complex I assembly"/>
    <property type="evidence" value="ECO:0007669"/>
    <property type="project" value="TreeGrafter"/>
</dbReference>
<dbReference type="SUPFAM" id="SSF53335">
    <property type="entry name" value="S-adenosyl-L-methionine-dependent methyltransferases"/>
    <property type="match status" value="1"/>
</dbReference>
<dbReference type="EMBL" id="LDAU01000082">
    <property type="protein sequence ID" value="KRX07655.1"/>
    <property type="molecule type" value="Genomic_DNA"/>
</dbReference>
<comment type="function">
    <text evidence="7">Arginine methyltransferase involved in the assembly or stability of mitochondrial NADH:ubiquinone oxidoreductase complex (complex I).</text>
</comment>
<evidence type="ECO:0000256" key="1">
    <source>
        <dbReference type="ARBA" id="ARBA00004173"/>
    </source>
</evidence>
<reference evidence="8 9" key="1">
    <citation type="journal article" date="2015" name="Sci. Rep.">
        <title>Genome of the facultative scuticociliatosis pathogen Pseudocohnilembus persalinus provides insight into its virulence through horizontal gene transfer.</title>
        <authorList>
            <person name="Xiong J."/>
            <person name="Wang G."/>
            <person name="Cheng J."/>
            <person name="Tian M."/>
            <person name="Pan X."/>
            <person name="Warren A."/>
            <person name="Jiang C."/>
            <person name="Yuan D."/>
            <person name="Miao W."/>
        </authorList>
    </citation>
    <scope>NUCLEOTIDE SEQUENCE [LARGE SCALE GENOMIC DNA]</scope>
    <source>
        <strain evidence="8">36N120E</strain>
    </source>
</reference>
<comment type="caution">
    <text evidence="8">The sequence shown here is derived from an EMBL/GenBank/DDBJ whole genome shotgun (WGS) entry which is preliminary data.</text>
</comment>
<comment type="similarity">
    <text evidence="2 7">Belongs to the NDUFAF7 family.</text>
</comment>
<dbReference type="GO" id="GO:0035243">
    <property type="term" value="F:protein-arginine omega-N symmetric methyltransferase activity"/>
    <property type="evidence" value="ECO:0007669"/>
    <property type="project" value="UniProtKB-EC"/>
</dbReference>
<keyword evidence="5 7" id="KW-0496">Mitochondrion</keyword>
<dbReference type="PANTHER" id="PTHR12049:SF7">
    <property type="entry name" value="PROTEIN ARGININE METHYLTRANSFERASE NDUFAF7, MITOCHONDRIAL"/>
    <property type="match status" value="1"/>
</dbReference>
<dbReference type="OrthoDB" id="5595109at2759"/>
<evidence type="ECO:0000313" key="9">
    <source>
        <dbReference type="Proteomes" id="UP000054937"/>
    </source>
</evidence>
<comment type="catalytic activity">
    <reaction evidence="6 7">
        <text>L-arginyl-[protein] + 2 S-adenosyl-L-methionine = N(omega),N(omega)'-dimethyl-L-arginyl-[protein] + 2 S-adenosyl-L-homocysteine + 2 H(+)</text>
        <dbReference type="Rhea" id="RHEA:48108"/>
        <dbReference type="Rhea" id="RHEA-COMP:10532"/>
        <dbReference type="Rhea" id="RHEA-COMP:11992"/>
        <dbReference type="ChEBI" id="CHEBI:15378"/>
        <dbReference type="ChEBI" id="CHEBI:29965"/>
        <dbReference type="ChEBI" id="CHEBI:57856"/>
        <dbReference type="ChEBI" id="CHEBI:59789"/>
        <dbReference type="ChEBI" id="CHEBI:88221"/>
        <dbReference type="EC" id="2.1.1.320"/>
    </reaction>
</comment>
<evidence type="ECO:0000256" key="4">
    <source>
        <dbReference type="ARBA" id="ARBA00022679"/>
    </source>
</evidence>